<protein>
    <submittedName>
        <fullName evidence="2">Uncharacterized protein</fullName>
    </submittedName>
</protein>
<sequence length="178" mass="19080">MSNDKRNIKLTDGGAGGDEAAVEELLRAAQDDVLLKVRLNSHSISSDSHFSSLDTDLTRRFDALRSKPSVPSPSNSDVDDLESRFAKLKGGVGSDHGIGSVGSGGISDEGTEDEVEKLMKWAMDAARLDQSSGKSTGEDTVDEIVSSESSDGEDDGDEKAKEKKIKAKGKAEKKKWFF</sequence>
<dbReference type="EMBL" id="SWLB01000021">
    <property type="protein sequence ID" value="KAF3325129.1"/>
    <property type="molecule type" value="Genomic_DNA"/>
</dbReference>
<evidence type="ECO:0000256" key="1">
    <source>
        <dbReference type="SAM" id="MobiDB-lite"/>
    </source>
</evidence>
<feature type="region of interest" description="Disordered" evidence="1">
    <location>
        <begin position="92"/>
        <end position="112"/>
    </location>
</feature>
<proteinExistence type="predicted"/>
<feature type="compositionally biased region" description="Gly residues" evidence="1">
    <location>
        <begin position="92"/>
        <end position="107"/>
    </location>
</feature>
<organism evidence="2 3">
    <name type="scientific">Carex littledalei</name>
    <dbReference type="NCBI Taxonomy" id="544730"/>
    <lineage>
        <taxon>Eukaryota</taxon>
        <taxon>Viridiplantae</taxon>
        <taxon>Streptophyta</taxon>
        <taxon>Embryophyta</taxon>
        <taxon>Tracheophyta</taxon>
        <taxon>Spermatophyta</taxon>
        <taxon>Magnoliopsida</taxon>
        <taxon>Liliopsida</taxon>
        <taxon>Poales</taxon>
        <taxon>Cyperaceae</taxon>
        <taxon>Cyperoideae</taxon>
        <taxon>Cariceae</taxon>
        <taxon>Carex</taxon>
        <taxon>Carex subgen. Euthyceras</taxon>
    </lineage>
</organism>
<evidence type="ECO:0000313" key="2">
    <source>
        <dbReference type="EMBL" id="KAF3325129.1"/>
    </source>
</evidence>
<accession>A0A833QTN3</accession>
<gene>
    <name evidence="2" type="ORF">FCM35_KLT11286</name>
</gene>
<dbReference type="Proteomes" id="UP000623129">
    <property type="component" value="Unassembled WGS sequence"/>
</dbReference>
<evidence type="ECO:0000313" key="3">
    <source>
        <dbReference type="Proteomes" id="UP000623129"/>
    </source>
</evidence>
<comment type="caution">
    <text evidence="2">The sequence shown here is derived from an EMBL/GenBank/DDBJ whole genome shotgun (WGS) entry which is preliminary data.</text>
</comment>
<name>A0A833QTN3_9POAL</name>
<dbReference type="AlphaFoldDB" id="A0A833QTN3"/>
<feature type="region of interest" description="Disordered" evidence="1">
    <location>
        <begin position="127"/>
        <end position="178"/>
    </location>
</feature>
<dbReference type="OrthoDB" id="1935019at2759"/>
<feature type="compositionally biased region" description="Basic residues" evidence="1">
    <location>
        <begin position="162"/>
        <end position="178"/>
    </location>
</feature>
<keyword evidence="3" id="KW-1185">Reference proteome</keyword>
<reference evidence="2" key="1">
    <citation type="submission" date="2020-01" db="EMBL/GenBank/DDBJ databases">
        <title>Genome sequence of Kobresia littledalei, the first chromosome-level genome in the family Cyperaceae.</title>
        <authorList>
            <person name="Qu G."/>
        </authorList>
    </citation>
    <scope>NUCLEOTIDE SEQUENCE</scope>
    <source>
        <strain evidence="2">C.B.Clarke</strain>
        <tissue evidence="2">Leaf</tissue>
    </source>
</reference>